<dbReference type="GO" id="GO:0099621">
    <property type="term" value="F:undecaprenyl-phosphate 4-deoxy-4-formamido-L-arabinose transferase activity"/>
    <property type="evidence" value="ECO:0007669"/>
    <property type="project" value="TreeGrafter"/>
</dbReference>
<evidence type="ECO:0000256" key="2">
    <source>
        <dbReference type="ARBA" id="ARBA00022676"/>
    </source>
</evidence>
<dbReference type="SUPFAM" id="SSF53448">
    <property type="entry name" value="Nucleotide-diphospho-sugar transferases"/>
    <property type="match status" value="1"/>
</dbReference>
<dbReference type="PANTHER" id="PTHR48090">
    <property type="entry name" value="UNDECAPRENYL-PHOSPHATE 4-DEOXY-4-FORMAMIDO-L-ARABINOSE TRANSFERASE-RELATED"/>
    <property type="match status" value="1"/>
</dbReference>
<keyword evidence="5" id="KW-0448">Lipopolysaccharide biosynthesis</keyword>
<gene>
    <name evidence="9" type="ORF">S03H2_65291</name>
</gene>
<keyword evidence="4" id="KW-0812">Transmembrane</keyword>
<reference evidence="9" key="1">
    <citation type="journal article" date="2014" name="Front. Microbiol.">
        <title>High frequency of phylogenetically diverse reductive dehalogenase-homologous genes in deep subseafloor sedimentary metagenomes.</title>
        <authorList>
            <person name="Kawai M."/>
            <person name="Futagami T."/>
            <person name="Toyoda A."/>
            <person name="Takaki Y."/>
            <person name="Nishi S."/>
            <person name="Hori S."/>
            <person name="Arai W."/>
            <person name="Tsubouchi T."/>
            <person name="Morono Y."/>
            <person name="Uchiyama I."/>
            <person name="Ito T."/>
            <person name="Fujiyama A."/>
            <person name="Inagaki F."/>
            <person name="Takami H."/>
        </authorList>
    </citation>
    <scope>NUCLEOTIDE SEQUENCE</scope>
    <source>
        <strain evidence="9">Expedition CK06-06</strain>
    </source>
</reference>
<feature type="non-terminal residue" evidence="9">
    <location>
        <position position="1"/>
    </location>
</feature>
<dbReference type="Pfam" id="PF00535">
    <property type="entry name" value="Glycos_transf_2"/>
    <property type="match status" value="1"/>
</dbReference>
<name>X1IT34_9ZZZZ</name>
<feature type="domain" description="Glycosyltransferase 2-like" evidence="8">
    <location>
        <begin position="12"/>
        <end position="175"/>
    </location>
</feature>
<evidence type="ECO:0000256" key="6">
    <source>
        <dbReference type="ARBA" id="ARBA00022989"/>
    </source>
</evidence>
<dbReference type="InterPro" id="IPR050256">
    <property type="entry name" value="Glycosyltransferase_2"/>
</dbReference>
<organism evidence="9">
    <name type="scientific">marine sediment metagenome</name>
    <dbReference type="NCBI Taxonomy" id="412755"/>
    <lineage>
        <taxon>unclassified sequences</taxon>
        <taxon>metagenomes</taxon>
        <taxon>ecological metagenomes</taxon>
    </lineage>
</organism>
<keyword evidence="3" id="KW-0808">Transferase</keyword>
<evidence type="ECO:0000256" key="1">
    <source>
        <dbReference type="ARBA" id="ARBA00022475"/>
    </source>
</evidence>
<dbReference type="GO" id="GO:0009103">
    <property type="term" value="P:lipopolysaccharide biosynthetic process"/>
    <property type="evidence" value="ECO:0007669"/>
    <property type="project" value="UniProtKB-KW"/>
</dbReference>
<dbReference type="EMBL" id="BARU01042500">
    <property type="protein sequence ID" value="GAH85596.1"/>
    <property type="molecule type" value="Genomic_DNA"/>
</dbReference>
<evidence type="ECO:0000256" key="4">
    <source>
        <dbReference type="ARBA" id="ARBA00022692"/>
    </source>
</evidence>
<dbReference type="PANTHER" id="PTHR48090:SF3">
    <property type="entry name" value="UNDECAPRENYL-PHOSPHATE 4-DEOXY-4-FORMAMIDO-L-ARABINOSE TRANSFERASE"/>
    <property type="match status" value="1"/>
</dbReference>
<evidence type="ECO:0000256" key="7">
    <source>
        <dbReference type="ARBA" id="ARBA00023136"/>
    </source>
</evidence>
<keyword evidence="1" id="KW-1003">Cell membrane</keyword>
<keyword evidence="6" id="KW-1133">Transmembrane helix</keyword>
<dbReference type="GO" id="GO:0005886">
    <property type="term" value="C:plasma membrane"/>
    <property type="evidence" value="ECO:0007669"/>
    <property type="project" value="TreeGrafter"/>
</dbReference>
<evidence type="ECO:0000313" key="9">
    <source>
        <dbReference type="EMBL" id="GAH85596.1"/>
    </source>
</evidence>
<dbReference type="CDD" id="cd04187">
    <property type="entry name" value="DPM1_like_bac"/>
    <property type="match status" value="1"/>
</dbReference>
<proteinExistence type="predicted"/>
<dbReference type="Gene3D" id="3.90.550.10">
    <property type="entry name" value="Spore Coat Polysaccharide Biosynthesis Protein SpsA, Chain A"/>
    <property type="match status" value="1"/>
</dbReference>
<feature type="non-terminal residue" evidence="9">
    <location>
        <position position="206"/>
    </location>
</feature>
<dbReference type="InterPro" id="IPR029044">
    <property type="entry name" value="Nucleotide-diphossugar_trans"/>
</dbReference>
<protein>
    <recommendedName>
        <fullName evidence="8">Glycosyltransferase 2-like domain-containing protein</fullName>
    </recommendedName>
</protein>
<dbReference type="AlphaFoldDB" id="X1IT34"/>
<dbReference type="InterPro" id="IPR001173">
    <property type="entry name" value="Glyco_trans_2-like"/>
</dbReference>
<accession>X1IT34</accession>
<keyword evidence="2" id="KW-0328">Glycosyltransferase</keyword>
<evidence type="ECO:0000256" key="3">
    <source>
        <dbReference type="ARBA" id="ARBA00022679"/>
    </source>
</evidence>
<sequence>TKMRPEKLKDLSVVIPSFNEEENIKLLYPKLKSVLEGLKKNYEIIFVDDGSTDQTYDFLRKICQDDENVKVLVFRRNFGQSAAISAGFDYARGDIIVTLDADLQNDPEDIPRLLEKMNEGFDVVSGWRVKRKDPLLTRRLPSYISNWLISVLTGVKLHDHGCSLKAYKKEVAKEIKLYGEMHRFIPALASWVGTSICEVKVRHSPR</sequence>
<keyword evidence="7" id="KW-0472">Membrane</keyword>
<comment type="caution">
    <text evidence="9">The sequence shown here is derived from an EMBL/GenBank/DDBJ whole genome shotgun (WGS) entry which is preliminary data.</text>
</comment>
<evidence type="ECO:0000256" key="5">
    <source>
        <dbReference type="ARBA" id="ARBA00022985"/>
    </source>
</evidence>
<evidence type="ECO:0000259" key="8">
    <source>
        <dbReference type="Pfam" id="PF00535"/>
    </source>
</evidence>